<accession>A0A7J6W2I5</accession>
<dbReference type="EMBL" id="JABWDY010022928">
    <property type="protein sequence ID" value="KAF5191323.1"/>
    <property type="molecule type" value="Genomic_DNA"/>
</dbReference>
<evidence type="ECO:0000313" key="1">
    <source>
        <dbReference type="EMBL" id="KAF5191323.1"/>
    </source>
</evidence>
<proteinExistence type="predicted"/>
<dbReference type="Proteomes" id="UP000554482">
    <property type="component" value="Unassembled WGS sequence"/>
</dbReference>
<reference evidence="1 2" key="1">
    <citation type="submission" date="2020-06" db="EMBL/GenBank/DDBJ databases">
        <title>Transcriptomic and genomic resources for Thalictrum thalictroides and T. hernandezii: Facilitating candidate gene discovery in an emerging model plant lineage.</title>
        <authorList>
            <person name="Arias T."/>
            <person name="Riano-Pachon D.M."/>
            <person name="Di Stilio V.S."/>
        </authorList>
    </citation>
    <scope>NUCLEOTIDE SEQUENCE [LARGE SCALE GENOMIC DNA]</scope>
    <source>
        <strain evidence="2">cv. WT478/WT964</strain>
        <tissue evidence="1">Leaves</tissue>
    </source>
</reference>
<name>A0A7J6W2I5_THATH</name>
<dbReference type="AlphaFoldDB" id="A0A7J6W2I5"/>
<protein>
    <submittedName>
        <fullName evidence="1">Uncharacterized protein</fullName>
    </submittedName>
</protein>
<evidence type="ECO:0000313" key="2">
    <source>
        <dbReference type="Proteomes" id="UP000554482"/>
    </source>
</evidence>
<gene>
    <name evidence="1" type="ORF">FRX31_019089</name>
</gene>
<feature type="non-terminal residue" evidence="1">
    <location>
        <position position="82"/>
    </location>
</feature>
<organism evidence="1 2">
    <name type="scientific">Thalictrum thalictroides</name>
    <name type="common">Rue-anemone</name>
    <name type="synonym">Anemone thalictroides</name>
    <dbReference type="NCBI Taxonomy" id="46969"/>
    <lineage>
        <taxon>Eukaryota</taxon>
        <taxon>Viridiplantae</taxon>
        <taxon>Streptophyta</taxon>
        <taxon>Embryophyta</taxon>
        <taxon>Tracheophyta</taxon>
        <taxon>Spermatophyta</taxon>
        <taxon>Magnoliopsida</taxon>
        <taxon>Ranunculales</taxon>
        <taxon>Ranunculaceae</taxon>
        <taxon>Thalictroideae</taxon>
        <taxon>Thalictrum</taxon>
    </lineage>
</organism>
<sequence>MMARRRFWQIGLNLIIEALGKLHGCLLPYATLWVLWCIRNHIIFENGVLDVEKAISRVKATIWAWLDMLRRKVDVKKGYRPG</sequence>
<comment type="caution">
    <text evidence="1">The sequence shown here is derived from an EMBL/GenBank/DDBJ whole genome shotgun (WGS) entry which is preliminary data.</text>
</comment>
<keyword evidence="2" id="KW-1185">Reference proteome</keyword>